<dbReference type="InterPro" id="IPR003370">
    <property type="entry name" value="Chromate_transpt"/>
</dbReference>
<organism evidence="8 9">
    <name type="scientific">Thiopseudomonas alkaliphila</name>
    <dbReference type="NCBI Taxonomy" id="1697053"/>
    <lineage>
        <taxon>Bacteria</taxon>
        <taxon>Pseudomonadati</taxon>
        <taxon>Pseudomonadota</taxon>
        <taxon>Gammaproteobacteria</taxon>
        <taxon>Pseudomonadales</taxon>
        <taxon>Pseudomonadaceae</taxon>
        <taxon>Thiopseudomonas</taxon>
    </lineage>
</organism>
<keyword evidence="9" id="KW-1185">Reference proteome</keyword>
<feature type="transmembrane region" description="Helical" evidence="7">
    <location>
        <begin position="281"/>
        <end position="304"/>
    </location>
</feature>
<accession>A0A0K1XFQ5</accession>
<evidence type="ECO:0000256" key="5">
    <source>
        <dbReference type="ARBA" id="ARBA00022989"/>
    </source>
</evidence>
<evidence type="ECO:0000256" key="4">
    <source>
        <dbReference type="ARBA" id="ARBA00022692"/>
    </source>
</evidence>
<dbReference type="PANTHER" id="PTHR33567:SF3">
    <property type="entry name" value="CHROMATE ION TRANSPORTER (EUROFUNG)"/>
    <property type="match status" value="1"/>
</dbReference>
<comment type="subcellular location">
    <subcellularLocation>
        <location evidence="1">Cell membrane</location>
        <topology evidence="1">Multi-pass membrane protein</topology>
    </subcellularLocation>
</comment>
<reference evidence="8 9" key="1">
    <citation type="journal article" date="2015" name="Genome Announc.">
        <title>Genome Sequences of Oblitimonas alkaliphila gen. nov. sp. nov. (Proposed), a Novel Bacterium of the Pseudomonadaceae Family.</title>
        <authorList>
            <person name="Lauer A.C."/>
            <person name="Nicholson A.C."/>
            <person name="Humrighouse B.W."/>
            <person name="Emery B."/>
            <person name="Drobish A."/>
            <person name="Juieng P."/>
            <person name="Loparev V."/>
            <person name="McQuiston J.R."/>
        </authorList>
    </citation>
    <scope>NUCLEOTIDE SEQUENCE [LARGE SCALE GENOMIC DNA]</scope>
    <source>
        <strain evidence="8 9">E5571</strain>
    </source>
</reference>
<feature type="transmembrane region" description="Helical" evidence="7">
    <location>
        <begin position="310"/>
        <end position="335"/>
    </location>
</feature>
<evidence type="ECO:0000256" key="6">
    <source>
        <dbReference type="ARBA" id="ARBA00023136"/>
    </source>
</evidence>
<feature type="transmembrane region" description="Helical" evidence="7">
    <location>
        <begin position="85"/>
        <end position="107"/>
    </location>
</feature>
<feature type="transmembrane region" description="Helical" evidence="7">
    <location>
        <begin position="347"/>
        <end position="367"/>
    </location>
</feature>
<evidence type="ECO:0000256" key="1">
    <source>
        <dbReference type="ARBA" id="ARBA00004651"/>
    </source>
</evidence>
<proteinExistence type="inferred from homology"/>
<dbReference type="PATRIC" id="fig|1698449.3.peg.1766"/>
<feature type="transmembrane region" description="Helical" evidence="7">
    <location>
        <begin position="119"/>
        <end position="139"/>
    </location>
</feature>
<dbReference type="EMBL" id="CP012365">
    <property type="protein sequence ID" value="AKX60013.1"/>
    <property type="molecule type" value="Genomic_DNA"/>
</dbReference>
<feature type="transmembrane region" description="Helical" evidence="7">
    <location>
        <begin position="215"/>
        <end position="233"/>
    </location>
</feature>
<dbReference type="PANTHER" id="PTHR33567">
    <property type="entry name" value="CHROMATE ION TRANSPORTER (EUROFUNG)"/>
    <property type="match status" value="1"/>
</dbReference>
<dbReference type="PIRSF" id="PIRSF004810">
    <property type="entry name" value="ChrA"/>
    <property type="match status" value="1"/>
</dbReference>
<dbReference type="Proteomes" id="UP000063953">
    <property type="component" value="Chromosome"/>
</dbReference>
<keyword evidence="4 7" id="KW-0812">Transmembrane</keyword>
<dbReference type="NCBIfam" id="TIGR00937">
    <property type="entry name" value="2A51"/>
    <property type="match status" value="1"/>
</dbReference>
<dbReference type="RefSeq" id="WP_053101237.1">
    <property type="nucleotide sequence ID" value="NZ_CP012365.1"/>
</dbReference>
<gene>
    <name evidence="8" type="ORF">AKN88_08790</name>
</gene>
<evidence type="ECO:0008006" key="10">
    <source>
        <dbReference type="Google" id="ProtNLM"/>
    </source>
</evidence>
<keyword evidence="3" id="KW-1003">Cell membrane</keyword>
<dbReference type="GO" id="GO:0005886">
    <property type="term" value="C:plasma membrane"/>
    <property type="evidence" value="ECO:0007669"/>
    <property type="project" value="UniProtKB-SubCell"/>
</dbReference>
<dbReference type="GO" id="GO:0015109">
    <property type="term" value="F:chromate transmembrane transporter activity"/>
    <property type="evidence" value="ECO:0007669"/>
    <property type="project" value="InterPro"/>
</dbReference>
<feature type="transmembrane region" description="Helical" evidence="7">
    <location>
        <begin position="239"/>
        <end position="260"/>
    </location>
</feature>
<dbReference type="Pfam" id="PF02417">
    <property type="entry name" value="Chromate_transp"/>
    <property type="match status" value="2"/>
</dbReference>
<sequence>MHSASSAKGWAKTYAIFLIFLRLGLTSFGGPSAHLAYFQHEFVQRRRWLSATEYGDLVALCQFLPGPASSQVGFALGWLRHGNKGALAAWLGFTLPSALLMLILALGFSHYRNGLPSDFLAGIKLAVLTIVAHAVWSLGQQLCRTRAQLSLMLLSCCILLCWPGASTQIVVIAGSALIGWRWLTPSPSSPLASAALAQSTPQPPTTRIQRRKAKYWLTIFLLLLLLLPLLAHLSQWPSLQAIAGFYQAGALVFGGGHVVLPMLEAQVVTPGLISSEQFLAGYAAAQVLPGPLFSFAAFLGTLLPSHPWPWLSGLLCLVAVFLPSGLLVLAVLPVWPQLKQQAAVRRALAGANAAVVGLLLAALYQPLWLSSIYQPTDLALALLAWLALAVWQLPAWLLVPLCGLGYALLQSVAALGLAL</sequence>
<feature type="transmembrane region" description="Helical" evidence="7">
    <location>
        <begin position="14"/>
        <end position="37"/>
    </location>
</feature>
<feature type="transmembrane region" description="Helical" evidence="7">
    <location>
        <begin position="379"/>
        <end position="409"/>
    </location>
</feature>
<dbReference type="InterPro" id="IPR014047">
    <property type="entry name" value="Chr_Tranpt_l_chain"/>
</dbReference>
<dbReference type="STRING" id="1697053.AKN87_11270"/>
<evidence type="ECO:0000313" key="9">
    <source>
        <dbReference type="Proteomes" id="UP000063953"/>
    </source>
</evidence>
<evidence type="ECO:0000256" key="7">
    <source>
        <dbReference type="SAM" id="Phobius"/>
    </source>
</evidence>
<protein>
    <recommendedName>
        <fullName evidence="10">Chromate transporter</fullName>
    </recommendedName>
</protein>
<evidence type="ECO:0000313" key="8">
    <source>
        <dbReference type="EMBL" id="AKX60013.1"/>
    </source>
</evidence>
<evidence type="ECO:0000256" key="2">
    <source>
        <dbReference type="ARBA" id="ARBA00005262"/>
    </source>
</evidence>
<keyword evidence="5 7" id="KW-1133">Transmembrane helix</keyword>
<comment type="similarity">
    <text evidence="2">Belongs to the chromate ion transporter (CHR) (TC 2.A.51) family.</text>
</comment>
<evidence type="ECO:0000256" key="3">
    <source>
        <dbReference type="ARBA" id="ARBA00022475"/>
    </source>
</evidence>
<keyword evidence="6 7" id="KW-0472">Membrane</keyword>
<dbReference type="AlphaFoldDB" id="A0A0K1XFQ5"/>
<name>A0A0K1XFQ5_9GAMM</name>